<feature type="transmembrane region" description="Helical" evidence="1">
    <location>
        <begin position="53"/>
        <end position="75"/>
    </location>
</feature>
<protein>
    <submittedName>
        <fullName evidence="2">Uncharacterized protein</fullName>
    </submittedName>
</protein>
<organism evidence="2 3">
    <name type="scientific">Galactobacter caseinivorans</name>
    <dbReference type="NCBI Taxonomy" id="2676123"/>
    <lineage>
        <taxon>Bacteria</taxon>
        <taxon>Bacillati</taxon>
        <taxon>Actinomycetota</taxon>
        <taxon>Actinomycetes</taxon>
        <taxon>Micrococcales</taxon>
        <taxon>Micrococcaceae</taxon>
        <taxon>Galactobacter</taxon>
    </lineage>
</organism>
<evidence type="ECO:0000256" key="1">
    <source>
        <dbReference type="SAM" id="Phobius"/>
    </source>
</evidence>
<gene>
    <name evidence="2" type="ORF">DWQ67_08580</name>
</gene>
<feature type="transmembrane region" description="Helical" evidence="1">
    <location>
        <begin position="151"/>
        <end position="172"/>
    </location>
</feature>
<feature type="transmembrane region" description="Helical" evidence="1">
    <location>
        <begin position="95"/>
        <end position="116"/>
    </location>
</feature>
<accession>A0A496PJ43</accession>
<proteinExistence type="predicted"/>
<feature type="transmembrane region" description="Helical" evidence="1">
    <location>
        <begin position="122"/>
        <end position="139"/>
    </location>
</feature>
<keyword evidence="1" id="KW-0812">Transmembrane</keyword>
<reference evidence="2 3" key="1">
    <citation type="submission" date="2018-07" db="EMBL/GenBank/DDBJ databases">
        <title>Arthrobacter sp. nov., isolated from raw cow's milk with high bacterial count.</title>
        <authorList>
            <person name="Hahne J."/>
            <person name="Isele D."/>
            <person name="Lipski A."/>
        </authorList>
    </citation>
    <scope>NUCLEOTIDE SEQUENCE [LARGE SCALE GENOMIC DNA]</scope>
    <source>
        <strain evidence="2 3">JZ R-183</strain>
    </source>
</reference>
<keyword evidence="1" id="KW-1133">Transmembrane helix</keyword>
<sequence length="173" mass="18129">MNTQNPAPDQDELEKSAERLKERVYVTFTALAVLLALSMHADTETPGRAALTLFITVLGVLLASFCADLVAHTVVHQHLPGRADLRHMIKVGTGALGAVTLPLLLIGAAGLGLFGLPAALKVGQVVLVVTLGALAFIALRRVQLPLLQRVLLVAALVAVGTLAVALELVAHLF</sequence>
<comment type="caution">
    <text evidence="2">The sequence shown here is derived from an EMBL/GenBank/DDBJ whole genome shotgun (WGS) entry which is preliminary data.</text>
</comment>
<name>A0A496PJ43_9MICC</name>
<keyword evidence="3" id="KW-1185">Reference proteome</keyword>
<dbReference type="Proteomes" id="UP000273119">
    <property type="component" value="Unassembled WGS sequence"/>
</dbReference>
<dbReference type="EMBL" id="QQXL01000004">
    <property type="protein sequence ID" value="RKW70516.1"/>
    <property type="molecule type" value="Genomic_DNA"/>
</dbReference>
<dbReference type="RefSeq" id="WP_121485166.1">
    <property type="nucleotide sequence ID" value="NZ_QQXL01000004.1"/>
</dbReference>
<evidence type="ECO:0000313" key="2">
    <source>
        <dbReference type="EMBL" id="RKW70516.1"/>
    </source>
</evidence>
<feature type="transmembrane region" description="Helical" evidence="1">
    <location>
        <begin position="24"/>
        <end position="41"/>
    </location>
</feature>
<dbReference type="AlphaFoldDB" id="A0A496PJ43"/>
<keyword evidence="1" id="KW-0472">Membrane</keyword>
<evidence type="ECO:0000313" key="3">
    <source>
        <dbReference type="Proteomes" id="UP000273119"/>
    </source>
</evidence>